<accession>A0A7C4ESW5</accession>
<dbReference type="InterPro" id="IPR027417">
    <property type="entry name" value="P-loop_NTPase"/>
</dbReference>
<dbReference type="GO" id="GO:0016887">
    <property type="term" value="F:ATP hydrolysis activity"/>
    <property type="evidence" value="ECO:0007669"/>
    <property type="project" value="InterPro"/>
</dbReference>
<evidence type="ECO:0000259" key="2">
    <source>
        <dbReference type="PROSITE" id="PS00662"/>
    </source>
</evidence>
<dbReference type="InterPro" id="IPR006321">
    <property type="entry name" value="PilT/PilU"/>
</dbReference>
<dbReference type="PROSITE" id="PS00662">
    <property type="entry name" value="T2SP_E"/>
    <property type="match status" value="1"/>
</dbReference>
<proteinExistence type="inferred from homology"/>
<dbReference type="EMBL" id="DTGT01000297">
    <property type="protein sequence ID" value="HGH61489.1"/>
    <property type="molecule type" value="Genomic_DNA"/>
</dbReference>
<comment type="similarity">
    <text evidence="1">Belongs to the GSP E family.</text>
</comment>
<reference evidence="3" key="1">
    <citation type="journal article" date="2020" name="mSystems">
        <title>Genome- and Community-Level Interaction Insights into Carbon Utilization and Element Cycling Functions of Hydrothermarchaeota in Hydrothermal Sediment.</title>
        <authorList>
            <person name="Zhou Z."/>
            <person name="Liu Y."/>
            <person name="Xu W."/>
            <person name="Pan J."/>
            <person name="Luo Z.H."/>
            <person name="Li M."/>
        </authorList>
    </citation>
    <scope>NUCLEOTIDE SEQUENCE [LARGE SCALE GENOMIC DNA]</scope>
    <source>
        <strain evidence="3">SpSt-769</strain>
    </source>
</reference>
<sequence length="369" mass="41085">MTTRLEGILKKCVEAGASDLILKMRLPPVIRTCGILAPMKGEARLSAEELAALARSIMNEDQWSRFTAARDLDLSYEAPAIGRFRVSVFYQQGTVAMVFRVIPTEPPLIGDLNLPAVVGKLALEPRGLVLVTGTTGSGKSTTLAAMISYLNSMRNCHIITIEDPIEFIHRDRKSVINQREIGRDALNFPRALRAALRENPDVILVGEMRDLETITTAFLAAETGHLVLSTLHTADAVETIRRAIASFPMAHQSLARLRLASVLRGVISQRLLPTKEGGRMVPAVEVLVSTGRIRECIEDESRTYEIRDAIFEGHVNYQMQTFDQSILELYQKGLISYDTAYEAATNRDDFALFVRGISTREEDNWELQK</sequence>
<evidence type="ECO:0000313" key="3">
    <source>
        <dbReference type="EMBL" id="HGH61489.1"/>
    </source>
</evidence>
<gene>
    <name evidence="3" type="ORF">ENV54_09350</name>
</gene>
<dbReference type="InterPro" id="IPR003593">
    <property type="entry name" value="AAA+_ATPase"/>
</dbReference>
<dbReference type="InterPro" id="IPR001482">
    <property type="entry name" value="T2SS/T4SS_dom"/>
</dbReference>
<dbReference type="InterPro" id="IPR050921">
    <property type="entry name" value="T4SS_GSP_E_ATPase"/>
</dbReference>
<dbReference type="CDD" id="cd01131">
    <property type="entry name" value="PilT"/>
    <property type="match status" value="1"/>
</dbReference>
<dbReference type="NCBIfam" id="TIGR01420">
    <property type="entry name" value="pilT_fam"/>
    <property type="match status" value="1"/>
</dbReference>
<evidence type="ECO:0000256" key="1">
    <source>
        <dbReference type="ARBA" id="ARBA00006611"/>
    </source>
</evidence>
<comment type="caution">
    <text evidence="3">The sequence shown here is derived from an EMBL/GenBank/DDBJ whole genome shotgun (WGS) entry which is preliminary data.</text>
</comment>
<protein>
    <submittedName>
        <fullName evidence="3">PilT/PilU family type 4a pilus ATPase</fullName>
    </submittedName>
</protein>
<organism evidence="3">
    <name type="scientific">Desulfomonile tiedjei</name>
    <dbReference type="NCBI Taxonomy" id="2358"/>
    <lineage>
        <taxon>Bacteria</taxon>
        <taxon>Pseudomonadati</taxon>
        <taxon>Thermodesulfobacteriota</taxon>
        <taxon>Desulfomonilia</taxon>
        <taxon>Desulfomonilales</taxon>
        <taxon>Desulfomonilaceae</taxon>
        <taxon>Desulfomonile</taxon>
    </lineage>
</organism>
<name>A0A7C4ESW5_9BACT</name>
<dbReference type="Pfam" id="PF00437">
    <property type="entry name" value="T2SSE"/>
    <property type="match status" value="1"/>
</dbReference>
<dbReference type="GO" id="GO:0005524">
    <property type="term" value="F:ATP binding"/>
    <property type="evidence" value="ECO:0007669"/>
    <property type="project" value="InterPro"/>
</dbReference>
<dbReference type="Gene3D" id="3.30.450.90">
    <property type="match status" value="1"/>
</dbReference>
<feature type="domain" description="Bacterial type II secretion system protein E" evidence="2">
    <location>
        <begin position="196"/>
        <end position="210"/>
    </location>
</feature>
<dbReference type="PANTHER" id="PTHR30486">
    <property type="entry name" value="TWITCHING MOTILITY PROTEIN PILT"/>
    <property type="match status" value="1"/>
</dbReference>
<dbReference type="SUPFAM" id="SSF52540">
    <property type="entry name" value="P-loop containing nucleoside triphosphate hydrolases"/>
    <property type="match status" value="1"/>
</dbReference>
<dbReference type="Gene3D" id="3.40.50.300">
    <property type="entry name" value="P-loop containing nucleotide triphosphate hydrolases"/>
    <property type="match status" value="1"/>
</dbReference>
<dbReference type="AlphaFoldDB" id="A0A7C4ESW5"/>
<dbReference type="PANTHER" id="PTHR30486:SF12">
    <property type="entry name" value="TYPE IV PILUS ATPASE PILU"/>
    <property type="match status" value="1"/>
</dbReference>
<dbReference type="SMART" id="SM00382">
    <property type="entry name" value="AAA"/>
    <property type="match status" value="1"/>
</dbReference>